<accession>A0A9R1TM30</accession>
<evidence type="ECO:0000313" key="2">
    <source>
        <dbReference type="Proteomes" id="UP000694866"/>
    </source>
</evidence>
<proteinExistence type="predicted"/>
<dbReference type="InterPro" id="IPR018289">
    <property type="entry name" value="MULE_transposase_dom"/>
</dbReference>
<dbReference type="GeneID" id="105272751"/>
<dbReference type="OrthoDB" id="90756at2759"/>
<feature type="domain" description="MULE transposase" evidence="1">
    <location>
        <begin position="3"/>
        <end position="73"/>
    </location>
</feature>
<dbReference type="RefSeq" id="XP_011313279.1">
    <property type="nucleotide sequence ID" value="XM_011314977.1"/>
</dbReference>
<dbReference type="Pfam" id="PF10551">
    <property type="entry name" value="MULE"/>
    <property type="match status" value="1"/>
</dbReference>
<dbReference type="Proteomes" id="UP000694866">
    <property type="component" value="Unplaced"/>
</dbReference>
<evidence type="ECO:0000259" key="1">
    <source>
        <dbReference type="Pfam" id="PF10551"/>
    </source>
</evidence>
<evidence type="ECO:0000313" key="3">
    <source>
        <dbReference type="RefSeq" id="XP_011313279.1"/>
    </source>
</evidence>
<name>A0A9R1TM30_9HYME</name>
<dbReference type="KEGG" id="fas:105272751"/>
<dbReference type="AlphaFoldDB" id="A0A9R1TM30"/>
<gene>
    <name evidence="3" type="primary">LOC105272751</name>
</gene>
<reference evidence="3" key="1">
    <citation type="submission" date="2025-08" db="UniProtKB">
        <authorList>
            <consortium name="RefSeq"/>
        </authorList>
    </citation>
    <scope>IDENTIFICATION</scope>
    <source>
        <strain evidence="3">USDA-PBARC FA_bdor</strain>
        <tissue evidence="3">Whole organism</tissue>
    </source>
</reference>
<protein>
    <recommendedName>
        <fullName evidence="1">MULE transposase domain-containing protein</fullName>
    </recommendedName>
</protein>
<keyword evidence="2" id="KW-1185">Reference proteome</keyword>
<organism evidence="2 3">
    <name type="scientific">Fopius arisanus</name>
    <dbReference type="NCBI Taxonomy" id="64838"/>
    <lineage>
        <taxon>Eukaryota</taxon>
        <taxon>Metazoa</taxon>
        <taxon>Ecdysozoa</taxon>
        <taxon>Arthropoda</taxon>
        <taxon>Hexapoda</taxon>
        <taxon>Insecta</taxon>
        <taxon>Pterygota</taxon>
        <taxon>Neoptera</taxon>
        <taxon>Endopterygota</taxon>
        <taxon>Hymenoptera</taxon>
        <taxon>Apocrita</taxon>
        <taxon>Ichneumonoidea</taxon>
        <taxon>Braconidae</taxon>
        <taxon>Opiinae</taxon>
        <taxon>Fopius</taxon>
    </lineage>
</organism>
<sequence>MGNVNNEAVPLAWALMTRKSQEAYVAVLEYFKDHLTPNIVPTVVCQDYEIGLRNAILYVYPNVQVIHCWFHYTQALFRRIRSKLGPRDLQKLRNWRLAKVFYRKMCAIALLPAADIPAAFRWLVDNTAPDIQAFFADLIQYFQDTWLGRFTPEKLSVYLCRERTNNKIESYHRVLHRRFGQHPRIWQFAAKLKNLQTITRTEVDALDRSIPVRRPTSQENLSRQITIDCLWELYENGSWDLARFFGCANHLSAIFQNVFVITTAHEVHMFVRAAGHNVDTPPPRKAMGAMNAILPNGLYRIPILQIDRQEQNISILICEYNP</sequence>